<dbReference type="GO" id="GO:0003676">
    <property type="term" value="F:nucleic acid binding"/>
    <property type="evidence" value="ECO:0007669"/>
    <property type="project" value="InterPro"/>
</dbReference>
<accession>A0A8T0LBA4</accession>
<feature type="domain" description="RNase H type-1" evidence="2">
    <location>
        <begin position="292"/>
        <end position="423"/>
    </location>
</feature>
<dbReference type="InterPro" id="IPR037056">
    <property type="entry name" value="RNase_H1_N_sf"/>
</dbReference>
<dbReference type="EMBL" id="JABFOF010000001">
    <property type="protein sequence ID" value="KAG2409419.1"/>
    <property type="molecule type" value="Genomic_DNA"/>
</dbReference>
<dbReference type="GO" id="GO:0004523">
    <property type="term" value="F:RNA-DNA hybrid ribonuclease activity"/>
    <property type="evidence" value="ECO:0007669"/>
    <property type="project" value="InterPro"/>
</dbReference>
<dbReference type="FunFam" id="3.30.420.10:FF:000076">
    <property type="entry name" value="RBR-type E3 ubiquitin transferase"/>
    <property type="match status" value="1"/>
</dbReference>
<dbReference type="InterPro" id="IPR036397">
    <property type="entry name" value="RNaseH_sf"/>
</dbReference>
<evidence type="ECO:0000313" key="3">
    <source>
        <dbReference type="EMBL" id="KAG2409419.1"/>
    </source>
</evidence>
<reference evidence="3 4" key="1">
    <citation type="submission" date="2020-05" db="EMBL/GenBank/DDBJ databases">
        <title>Vigna angularis (adzuki bean) Var. LongXiaoDou No. 4 denovo assembly.</title>
        <authorList>
            <person name="Xiang H."/>
        </authorList>
    </citation>
    <scope>NUCLEOTIDE SEQUENCE [LARGE SCALE GENOMIC DNA]</scope>
    <source>
        <tissue evidence="3">Leaf</tissue>
    </source>
</reference>
<dbReference type="Gene3D" id="3.30.420.10">
    <property type="entry name" value="Ribonuclease H-like superfamily/Ribonuclease H"/>
    <property type="match status" value="1"/>
</dbReference>
<evidence type="ECO:0000256" key="1">
    <source>
        <dbReference type="SAM" id="MobiDB-lite"/>
    </source>
</evidence>
<dbReference type="PROSITE" id="PS50879">
    <property type="entry name" value="RNASE_H_1"/>
    <property type="match status" value="1"/>
</dbReference>
<protein>
    <recommendedName>
        <fullName evidence="2">RNase H type-1 domain-containing protein</fullName>
    </recommendedName>
</protein>
<dbReference type="PANTHER" id="PTHR46387">
    <property type="entry name" value="POLYNUCLEOTIDYL TRANSFERASE, RIBONUCLEASE H-LIKE SUPERFAMILY PROTEIN"/>
    <property type="match status" value="1"/>
</dbReference>
<feature type="region of interest" description="Disordered" evidence="1">
    <location>
        <begin position="133"/>
        <end position="152"/>
    </location>
</feature>
<dbReference type="Proteomes" id="UP000743370">
    <property type="component" value="Unassembled WGS sequence"/>
</dbReference>
<dbReference type="InterPro" id="IPR002156">
    <property type="entry name" value="RNaseH_domain"/>
</dbReference>
<dbReference type="AlphaFoldDB" id="A0A8T0LBA4"/>
<dbReference type="PANTHER" id="PTHR46387:SF2">
    <property type="entry name" value="RIBONUCLEASE HI"/>
    <property type="match status" value="1"/>
</dbReference>
<dbReference type="SUPFAM" id="SSF53098">
    <property type="entry name" value="Ribonuclease H-like"/>
    <property type="match status" value="1"/>
</dbReference>
<evidence type="ECO:0000313" key="4">
    <source>
        <dbReference type="Proteomes" id="UP000743370"/>
    </source>
</evidence>
<dbReference type="CDD" id="cd09279">
    <property type="entry name" value="RNase_HI_like"/>
    <property type="match status" value="1"/>
</dbReference>
<evidence type="ECO:0000259" key="2">
    <source>
        <dbReference type="PROSITE" id="PS50879"/>
    </source>
</evidence>
<proteinExistence type="predicted"/>
<gene>
    <name evidence="3" type="ORF">HKW66_Vig0000840</name>
</gene>
<dbReference type="Pfam" id="PF13456">
    <property type="entry name" value="RVT_3"/>
    <property type="match status" value="1"/>
</dbReference>
<sequence length="467" mass="51495">MLDLRHHSLFLQLLFLYDLDSDVVIGDEVSAVVDLGKVSLPQYRPIFYFASYHAVTLIPPCIFLQFLSNQTPPDSVMNCFSLISSYAAVVGSAARLIANRSPHGCSFPTLLEFRGVRSFRSEFVFTTRCFSTKKGRKSGSSSSRLHKPEPEAPVMEKEKDAFYVVRKGDVVGIYSSLADSQAQVGPSVCNPPVSVYKGYSLSKDTEEYLASHGLKNALYTIRAADLKEDLLGMLVPCPFQEPPTKEGKSNMDVSKKRSLGVHGQDEKAIVEDPLRKQVKLDHNAVTEAPSQATRTCILEFDGASKGNPGKSGAGAILRAIDGSLICRLREGVGVATNNAAEYRAMILGMKYALKKGFTGIRIQGDSKLVCMQIDGSWKVKNENLSILYKVAKELKDKFSSFQINHVLRNFNSDADAEANLAINLAGRVCIILTDGCCWVGFVAGTRLQFEEVSQQLYNLWAQRFEFP</sequence>
<dbReference type="InterPro" id="IPR012337">
    <property type="entry name" value="RNaseH-like_sf"/>
</dbReference>
<comment type="caution">
    <text evidence="3">The sequence shown here is derived from an EMBL/GenBank/DDBJ whole genome shotgun (WGS) entry which is preliminary data.</text>
</comment>
<name>A0A8T0LBA4_PHAAN</name>
<dbReference type="Gene3D" id="3.40.970.10">
    <property type="entry name" value="Ribonuclease H1, N-terminal domain"/>
    <property type="match status" value="1"/>
</dbReference>
<organism evidence="3 4">
    <name type="scientific">Phaseolus angularis</name>
    <name type="common">Azuki bean</name>
    <name type="synonym">Vigna angularis</name>
    <dbReference type="NCBI Taxonomy" id="3914"/>
    <lineage>
        <taxon>Eukaryota</taxon>
        <taxon>Viridiplantae</taxon>
        <taxon>Streptophyta</taxon>
        <taxon>Embryophyta</taxon>
        <taxon>Tracheophyta</taxon>
        <taxon>Spermatophyta</taxon>
        <taxon>Magnoliopsida</taxon>
        <taxon>eudicotyledons</taxon>
        <taxon>Gunneridae</taxon>
        <taxon>Pentapetalae</taxon>
        <taxon>rosids</taxon>
        <taxon>fabids</taxon>
        <taxon>Fabales</taxon>
        <taxon>Fabaceae</taxon>
        <taxon>Papilionoideae</taxon>
        <taxon>50 kb inversion clade</taxon>
        <taxon>NPAAA clade</taxon>
        <taxon>indigoferoid/millettioid clade</taxon>
        <taxon>Phaseoleae</taxon>
        <taxon>Vigna</taxon>
    </lineage>
</organism>